<evidence type="ECO:0000313" key="2">
    <source>
        <dbReference type="Proteomes" id="UP001595823"/>
    </source>
</evidence>
<accession>A0ABV8TT05</accession>
<protein>
    <submittedName>
        <fullName evidence="1">Uncharacterized protein</fullName>
    </submittedName>
</protein>
<proteinExistence type="predicted"/>
<name>A0ABV8TT05_9ACTN</name>
<sequence>MNPLADVLGGELAEAREVAASYEPPVWDPDISMERVRALGHLCGVIRCVAVLQHAAGRYATLDEAIEALTCEDEEAQQ</sequence>
<dbReference type="RefSeq" id="WP_380617625.1">
    <property type="nucleotide sequence ID" value="NZ_JBHSDK010000002.1"/>
</dbReference>
<evidence type="ECO:0000313" key="1">
    <source>
        <dbReference type="EMBL" id="MFC4333886.1"/>
    </source>
</evidence>
<organism evidence="1 2">
    <name type="scientific">Salininema proteolyticum</name>
    <dbReference type="NCBI Taxonomy" id="1607685"/>
    <lineage>
        <taxon>Bacteria</taxon>
        <taxon>Bacillati</taxon>
        <taxon>Actinomycetota</taxon>
        <taxon>Actinomycetes</taxon>
        <taxon>Glycomycetales</taxon>
        <taxon>Glycomycetaceae</taxon>
        <taxon>Salininema</taxon>
    </lineage>
</organism>
<comment type="caution">
    <text evidence="1">The sequence shown here is derived from an EMBL/GenBank/DDBJ whole genome shotgun (WGS) entry which is preliminary data.</text>
</comment>
<reference evidence="2" key="1">
    <citation type="journal article" date="2019" name="Int. J. Syst. Evol. Microbiol.">
        <title>The Global Catalogue of Microorganisms (GCM) 10K type strain sequencing project: providing services to taxonomists for standard genome sequencing and annotation.</title>
        <authorList>
            <consortium name="The Broad Institute Genomics Platform"/>
            <consortium name="The Broad Institute Genome Sequencing Center for Infectious Disease"/>
            <person name="Wu L."/>
            <person name="Ma J."/>
        </authorList>
    </citation>
    <scope>NUCLEOTIDE SEQUENCE [LARGE SCALE GENOMIC DNA]</scope>
    <source>
        <strain evidence="2">IBRC-M 10908</strain>
    </source>
</reference>
<dbReference type="EMBL" id="JBHSDK010000002">
    <property type="protein sequence ID" value="MFC4333886.1"/>
    <property type="molecule type" value="Genomic_DNA"/>
</dbReference>
<dbReference type="Proteomes" id="UP001595823">
    <property type="component" value="Unassembled WGS sequence"/>
</dbReference>
<gene>
    <name evidence="1" type="ORF">ACFPET_01585</name>
</gene>
<keyword evidence="2" id="KW-1185">Reference proteome</keyword>